<accession>A0ACB8W753</accession>
<dbReference type="EMBL" id="CM041543">
    <property type="protein sequence ID" value="KAI3363845.1"/>
    <property type="molecule type" value="Genomic_DNA"/>
</dbReference>
<reference evidence="1" key="1">
    <citation type="submission" date="2022-04" db="EMBL/GenBank/DDBJ databases">
        <title>Jade perch genome.</title>
        <authorList>
            <person name="Chao B."/>
        </authorList>
    </citation>
    <scope>NUCLEOTIDE SEQUENCE</scope>
    <source>
        <strain evidence="1">CB-2022</strain>
    </source>
</reference>
<organism evidence="1 2">
    <name type="scientific">Scortum barcoo</name>
    <name type="common">barcoo grunter</name>
    <dbReference type="NCBI Taxonomy" id="214431"/>
    <lineage>
        <taxon>Eukaryota</taxon>
        <taxon>Metazoa</taxon>
        <taxon>Chordata</taxon>
        <taxon>Craniata</taxon>
        <taxon>Vertebrata</taxon>
        <taxon>Euteleostomi</taxon>
        <taxon>Actinopterygii</taxon>
        <taxon>Neopterygii</taxon>
        <taxon>Teleostei</taxon>
        <taxon>Neoteleostei</taxon>
        <taxon>Acanthomorphata</taxon>
        <taxon>Eupercaria</taxon>
        <taxon>Centrarchiformes</taxon>
        <taxon>Terapontoidei</taxon>
        <taxon>Terapontidae</taxon>
        <taxon>Scortum</taxon>
    </lineage>
</organism>
<evidence type="ECO:0000313" key="1">
    <source>
        <dbReference type="EMBL" id="KAI3363845.1"/>
    </source>
</evidence>
<evidence type="ECO:0000313" key="2">
    <source>
        <dbReference type="Proteomes" id="UP000831701"/>
    </source>
</evidence>
<keyword evidence="2" id="KW-1185">Reference proteome</keyword>
<proteinExistence type="predicted"/>
<name>A0ACB8W753_9TELE</name>
<dbReference type="Proteomes" id="UP000831701">
    <property type="component" value="Chromosome 13"/>
</dbReference>
<protein>
    <submittedName>
        <fullName evidence="1">Uncharacterized protein</fullName>
    </submittedName>
</protein>
<sequence length="142" mass="16076">MAQEEARVSWKKFFVYLAGNTNGAHRPIVDKFKGMGQTEVSSQEESDYVLVFCPIASRVGTDIEEALGNVHAESRRLVDDTKVPLTADFLFYEGQLLQSDRNTIAFYDIQKFFGVSPFQNIMNAIYICFTHMATHALTELLI</sequence>
<gene>
    <name evidence="1" type="ORF">L3Q82_001445</name>
</gene>
<comment type="caution">
    <text evidence="1">The sequence shown here is derived from an EMBL/GenBank/DDBJ whole genome shotgun (WGS) entry which is preliminary data.</text>
</comment>